<evidence type="ECO:0000259" key="1">
    <source>
        <dbReference type="Pfam" id="PF13529"/>
    </source>
</evidence>
<evidence type="ECO:0000313" key="3">
    <source>
        <dbReference type="Proteomes" id="UP000886841"/>
    </source>
</evidence>
<gene>
    <name evidence="2" type="ORF">IAB98_04325</name>
</gene>
<reference evidence="2" key="1">
    <citation type="submission" date="2020-10" db="EMBL/GenBank/DDBJ databases">
        <authorList>
            <person name="Gilroy R."/>
        </authorList>
    </citation>
    <scope>NUCLEOTIDE SEQUENCE</scope>
    <source>
        <strain evidence="2">ChiSxjej1B13-7041</strain>
    </source>
</reference>
<organism evidence="2 3">
    <name type="scientific">Candidatus Egerieimonas intestinavium</name>
    <dbReference type="NCBI Taxonomy" id="2840777"/>
    <lineage>
        <taxon>Bacteria</taxon>
        <taxon>Bacillati</taxon>
        <taxon>Bacillota</taxon>
        <taxon>Clostridia</taxon>
        <taxon>Lachnospirales</taxon>
        <taxon>Lachnospiraceae</taxon>
        <taxon>Lachnospiraceae incertae sedis</taxon>
        <taxon>Candidatus Egerieimonas</taxon>
    </lineage>
</organism>
<dbReference type="Pfam" id="PF13529">
    <property type="entry name" value="Peptidase_C39_2"/>
    <property type="match status" value="1"/>
</dbReference>
<dbReference type="EMBL" id="DVHU01000038">
    <property type="protein sequence ID" value="HIR92630.1"/>
    <property type="molecule type" value="Genomic_DNA"/>
</dbReference>
<dbReference type="InterPro" id="IPR039564">
    <property type="entry name" value="Peptidase_C39-like"/>
</dbReference>
<reference evidence="2" key="2">
    <citation type="journal article" date="2021" name="PeerJ">
        <title>Extensive microbial diversity within the chicken gut microbiome revealed by metagenomics and culture.</title>
        <authorList>
            <person name="Gilroy R."/>
            <person name="Ravi A."/>
            <person name="Getino M."/>
            <person name="Pursley I."/>
            <person name="Horton D.L."/>
            <person name="Alikhan N.F."/>
            <person name="Baker D."/>
            <person name="Gharbi K."/>
            <person name="Hall N."/>
            <person name="Watson M."/>
            <person name="Adriaenssens E.M."/>
            <person name="Foster-Nyarko E."/>
            <person name="Jarju S."/>
            <person name="Secka A."/>
            <person name="Antonio M."/>
            <person name="Oren A."/>
            <person name="Chaudhuri R.R."/>
            <person name="La Ragione R."/>
            <person name="Hildebrand F."/>
            <person name="Pallen M.J."/>
        </authorList>
    </citation>
    <scope>NUCLEOTIDE SEQUENCE</scope>
    <source>
        <strain evidence="2">ChiSxjej1B13-7041</strain>
    </source>
</reference>
<feature type="domain" description="Peptidase C39-like" evidence="1">
    <location>
        <begin position="12"/>
        <end position="178"/>
    </location>
</feature>
<dbReference type="PANTHER" id="PTHR37806:SF1">
    <property type="entry name" value="PEPTIDASE C39-LIKE DOMAIN-CONTAINING PROTEIN"/>
    <property type="match status" value="1"/>
</dbReference>
<evidence type="ECO:0000313" key="2">
    <source>
        <dbReference type="EMBL" id="HIR92630.1"/>
    </source>
</evidence>
<name>A0A9D1EIJ7_9FIRM</name>
<dbReference type="Proteomes" id="UP000886841">
    <property type="component" value="Unassembled WGS sequence"/>
</dbReference>
<dbReference type="AlphaFoldDB" id="A0A9D1EIJ7"/>
<protein>
    <submittedName>
        <fullName evidence="2">C39 family peptidase</fullName>
    </submittedName>
</protein>
<sequence>MLKRKRYALRGFKLILQNPELPTGCEITAMTMAMNYCGIRVSKMEMAEKYLPRRPYHIFLGADQRAYGPDLENYFIGDPRGKGYVCGPKAVIKAANDYLREHRSSWRVLEKTGAEPQELYRWVHQGTPVVVWVTISMKERKKAVGWYTEDGKYVDWSRNDHGAVLIGVENKRVLIADPISGKVKYKKETFEKIYEDRGRKCVILSKSD</sequence>
<dbReference type="PANTHER" id="PTHR37806">
    <property type="entry name" value="LMO0724 PROTEIN"/>
    <property type="match status" value="1"/>
</dbReference>
<dbReference type="Gene3D" id="3.90.70.10">
    <property type="entry name" value="Cysteine proteinases"/>
    <property type="match status" value="1"/>
</dbReference>
<accession>A0A9D1EIJ7</accession>
<comment type="caution">
    <text evidence="2">The sequence shown here is derived from an EMBL/GenBank/DDBJ whole genome shotgun (WGS) entry which is preliminary data.</text>
</comment>
<proteinExistence type="predicted"/>